<protein>
    <submittedName>
        <fullName evidence="1">Uncharacterized protein</fullName>
    </submittedName>
</protein>
<reference evidence="1 2" key="1">
    <citation type="journal article" date="2020" name="Viruses">
        <title>Diversity and Host Interactions Among Virulent and Temperate Baltic Sea Flavobacterium Phages.</title>
        <authorList>
            <person name="Nilsson E."/>
            <person name="Bayfield O.W."/>
            <person name="Lundin D."/>
            <person name="Antson A.A."/>
            <person name="Holmfeldt K."/>
        </authorList>
    </citation>
    <scope>NUCLEOTIDE SEQUENCE [LARGE SCALE GENOMIC DNA]</scope>
</reference>
<name>A0A6B9LAI0_9CAUD</name>
<proteinExistence type="predicted"/>
<sequence length="42" mass="5128">MTSKRFILSELYILIQTAEHNKDEYQLSKLLRIKKYIENEKV</sequence>
<gene>
    <name evidence="1" type="ORF">lillamy91_gp029</name>
</gene>
<organism evidence="1 2">
    <name type="scientific">Flavobacterium phage vB_FspS_lillamy9-1</name>
    <dbReference type="NCBI Taxonomy" id="2686251"/>
    <lineage>
        <taxon>Viruses</taxon>
        <taxon>Duplodnaviria</taxon>
        <taxon>Heunggongvirae</taxon>
        <taxon>Uroviricota</taxon>
        <taxon>Caudoviricetes</taxon>
        <taxon>Lillamyvirus</taxon>
        <taxon>Lillamyvirus lillamy</taxon>
    </lineage>
</organism>
<accession>A0A6B9LAI0</accession>
<dbReference type="Proteomes" id="UP000464811">
    <property type="component" value="Segment"/>
</dbReference>
<dbReference type="EMBL" id="MN812212">
    <property type="protein sequence ID" value="QHB39057.1"/>
    <property type="molecule type" value="Genomic_DNA"/>
</dbReference>
<evidence type="ECO:0000313" key="1">
    <source>
        <dbReference type="EMBL" id="QHB39057.1"/>
    </source>
</evidence>
<evidence type="ECO:0000313" key="2">
    <source>
        <dbReference type="Proteomes" id="UP000464811"/>
    </source>
</evidence>
<keyword evidence="2" id="KW-1185">Reference proteome</keyword>